<feature type="transmembrane region" description="Helical" evidence="6">
    <location>
        <begin position="319"/>
        <end position="345"/>
    </location>
</feature>
<dbReference type="Gene3D" id="1.10.238.10">
    <property type="entry name" value="EF-hand"/>
    <property type="match status" value="1"/>
</dbReference>
<dbReference type="PANTHER" id="PTHR47131:SF1">
    <property type="entry name" value="CATION CHANNEL SPERM-ASSOCIATED PROTEIN 3"/>
    <property type="match status" value="1"/>
</dbReference>
<dbReference type="GO" id="GO:0006814">
    <property type="term" value="P:sodium ion transport"/>
    <property type="evidence" value="ECO:0007669"/>
    <property type="project" value="TreeGrafter"/>
</dbReference>
<keyword evidence="3" id="KW-0106">Calcium</keyword>
<dbReference type="GO" id="GO:0030317">
    <property type="term" value="P:flagellated sperm motility"/>
    <property type="evidence" value="ECO:0007669"/>
    <property type="project" value="TreeGrafter"/>
</dbReference>
<dbReference type="SUPFAM" id="SSF81324">
    <property type="entry name" value="Voltage-gated potassium channels"/>
    <property type="match status" value="1"/>
</dbReference>
<keyword evidence="5 6" id="KW-0472">Membrane</keyword>
<evidence type="ECO:0000256" key="3">
    <source>
        <dbReference type="ARBA" id="ARBA00022837"/>
    </source>
</evidence>
<evidence type="ECO:0000313" key="8">
    <source>
        <dbReference type="EMBL" id="CAE7498010.1"/>
    </source>
</evidence>
<reference evidence="8" key="1">
    <citation type="submission" date="2021-02" db="EMBL/GenBank/DDBJ databases">
        <authorList>
            <person name="Dougan E. K."/>
            <person name="Rhodes N."/>
            <person name="Thang M."/>
            <person name="Chan C."/>
        </authorList>
    </citation>
    <scope>NUCLEOTIDE SEQUENCE</scope>
</reference>
<evidence type="ECO:0000256" key="4">
    <source>
        <dbReference type="ARBA" id="ARBA00022989"/>
    </source>
</evidence>
<dbReference type="InterPro" id="IPR018247">
    <property type="entry name" value="EF_Hand_1_Ca_BS"/>
</dbReference>
<sequence>MEPKPQGSADRALDPKGLEQLLASLRCDLTQLGFAFESDLRKAISQYQEKLVALLPGDVQDMPCLVDGLKVEADRLQSFAVQAQLQPIADVDGEMPSFGDAQKKRVSINDVINDAALQDPRQASNTSSCSSLCPIEDIPSPVTGATSSFSKRLAAERKQSKTDSEDASGTPLRLQLMGLMDGFETTRVDCIMGILVVLNSIVMAFELECDGQAAAVSVGVTPSLRCPDAATWFVASEHLFTWIFAVELVVRLYFMRWVYFRDLLNCIDVLLVVLPMLDLYLLTPLAGHSHNINMLRALRLAKMVRAIRIMRTLRLFQGLRLLIQACSSFLPSLAWSMVLLMLVMMMGGLVMGNLLQEFITNEHEDLDARLWVWTYYGTAYRAMYTMYEITFAGNWTTRARPVLEDVDHSFVIFYLTYVTLIVFAVLRVITAVFLRETLEAANNDAELMVMERLRQKGKYVKRLEGIFKAMDASGDGVLTESEMTAVLQDPKVQAYLASLDLDLSEGQALYRLLQNGEGQVTYEDFIDGILRCKGPARAIDQICLQCDVKMLSDSLMYLTKALEDANLIKKTRRHPARRKSKHRVSVEDDVVLLRAATRQIV</sequence>
<comment type="subcellular location">
    <subcellularLocation>
        <location evidence="1">Membrane</location>
        <topology evidence="1">Multi-pass membrane protein</topology>
    </subcellularLocation>
</comment>
<protein>
    <submittedName>
        <fullName evidence="8">Scn11a protein</fullName>
    </submittedName>
</protein>
<dbReference type="GO" id="GO:0005245">
    <property type="term" value="F:voltage-gated calcium channel activity"/>
    <property type="evidence" value="ECO:0007669"/>
    <property type="project" value="TreeGrafter"/>
</dbReference>
<gene>
    <name evidence="8" type="primary">Scn11a</name>
    <name evidence="8" type="ORF">SNAT2548_LOCUS27895</name>
</gene>
<dbReference type="GO" id="GO:0005509">
    <property type="term" value="F:calcium ion binding"/>
    <property type="evidence" value="ECO:0007669"/>
    <property type="project" value="InterPro"/>
</dbReference>
<evidence type="ECO:0000256" key="5">
    <source>
        <dbReference type="ARBA" id="ARBA00023136"/>
    </source>
</evidence>
<keyword evidence="9" id="KW-1185">Reference proteome</keyword>
<dbReference type="InterPro" id="IPR027359">
    <property type="entry name" value="Volt_channel_dom_sf"/>
</dbReference>
<feature type="transmembrane region" description="Helical" evidence="6">
    <location>
        <begin position="411"/>
        <end position="434"/>
    </location>
</feature>
<evidence type="ECO:0000313" key="9">
    <source>
        <dbReference type="Proteomes" id="UP000604046"/>
    </source>
</evidence>
<dbReference type="GO" id="GO:0036128">
    <property type="term" value="C:CatSper complex"/>
    <property type="evidence" value="ECO:0007669"/>
    <property type="project" value="TreeGrafter"/>
</dbReference>
<dbReference type="InterPro" id="IPR005821">
    <property type="entry name" value="Ion_trans_dom"/>
</dbReference>
<dbReference type="InterPro" id="IPR002048">
    <property type="entry name" value="EF_hand_dom"/>
</dbReference>
<evidence type="ECO:0000256" key="1">
    <source>
        <dbReference type="ARBA" id="ARBA00004141"/>
    </source>
</evidence>
<accession>A0A812STT8</accession>
<dbReference type="PANTHER" id="PTHR47131">
    <property type="entry name" value="CATION CHANNEL SPERM-ASSOCIATED PROTEIN 3"/>
    <property type="match status" value="1"/>
</dbReference>
<evidence type="ECO:0000256" key="2">
    <source>
        <dbReference type="ARBA" id="ARBA00022692"/>
    </source>
</evidence>
<dbReference type="InterPro" id="IPR011992">
    <property type="entry name" value="EF-hand-dom_pair"/>
</dbReference>
<feature type="transmembrane region" description="Helical" evidence="6">
    <location>
        <begin position="239"/>
        <end position="259"/>
    </location>
</feature>
<dbReference type="Gene3D" id="1.20.120.350">
    <property type="entry name" value="Voltage-gated potassium channels. Chain C"/>
    <property type="match status" value="1"/>
</dbReference>
<dbReference type="GO" id="GO:0048240">
    <property type="term" value="P:sperm capacitation"/>
    <property type="evidence" value="ECO:0007669"/>
    <property type="project" value="TreeGrafter"/>
</dbReference>
<dbReference type="SUPFAM" id="SSF47473">
    <property type="entry name" value="EF-hand"/>
    <property type="match status" value="1"/>
</dbReference>
<dbReference type="Proteomes" id="UP000604046">
    <property type="component" value="Unassembled WGS sequence"/>
</dbReference>
<organism evidence="8 9">
    <name type="scientific">Symbiodinium natans</name>
    <dbReference type="NCBI Taxonomy" id="878477"/>
    <lineage>
        <taxon>Eukaryota</taxon>
        <taxon>Sar</taxon>
        <taxon>Alveolata</taxon>
        <taxon>Dinophyceae</taxon>
        <taxon>Suessiales</taxon>
        <taxon>Symbiodiniaceae</taxon>
        <taxon>Symbiodinium</taxon>
    </lineage>
</organism>
<dbReference type="GO" id="GO:0001669">
    <property type="term" value="C:acrosomal vesicle"/>
    <property type="evidence" value="ECO:0007669"/>
    <property type="project" value="TreeGrafter"/>
</dbReference>
<keyword evidence="2 6" id="KW-0812">Transmembrane</keyword>
<name>A0A812STT8_9DINO</name>
<dbReference type="Gene3D" id="1.10.287.70">
    <property type="match status" value="1"/>
</dbReference>
<comment type="caution">
    <text evidence="8">The sequence shown here is derived from an EMBL/GenBank/DDBJ whole genome shotgun (WGS) entry which is preliminary data.</text>
</comment>
<dbReference type="Pfam" id="PF00520">
    <property type="entry name" value="Ion_trans"/>
    <property type="match status" value="1"/>
</dbReference>
<dbReference type="OrthoDB" id="431720at2759"/>
<dbReference type="EMBL" id="CAJNDS010002495">
    <property type="protein sequence ID" value="CAE7498010.1"/>
    <property type="molecule type" value="Genomic_DNA"/>
</dbReference>
<dbReference type="PROSITE" id="PS00018">
    <property type="entry name" value="EF_HAND_1"/>
    <property type="match status" value="1"/>
</dbReference>
<keyword evidence="4 6" id="KW-1133">Transmembrane helix</keyword>
<evidence type="ECO:0000259" key="7">
    <source>
        <dbReference type="PROSITE" id="PS50222"/>
    </source>
</evidence>
<evidence type="ECO:0000256" key="6">
    <source>
        <dbReference type="SAM" id="Phobius"/>
    </source>
</evidence>
<feature type="domain" description="EF-hand" evidence="7">
    <location>
        <begin position="458"/>
        <end position="493"/>
    </location>
</feature>
<dbReference type="PROSITE" id="PS50222">
    <property type="entry name" value="EF_HAND_2"/>
    <property type="match status" value="1"/>
</dbReference>
<dbReference type="AlphaFoldDB" id="A0A812STT8"/>
<proteinExistence type="predicted"/>